<accession>A0A3R5X3I7</accession>
<evidence type="ECO:0000313" key="3">
    <source>
        <dbReference type="Proteomes" id="UP000286268"/>
    </source>
</evidence>
<evidence type="ECO:0000256" key="1">
    <source>
        <dbReference type="SAM" id="Phobius"/>
    </source>
</evidence>
<protein>
    <submittedName>
        <fullName evidence="2">Uncharacterized protein</fullName>
    </submittedName>
</protein>
<dbReference type="AlphaFoldDB" id="A0A3R5X3I7"/>
<feature type="transmembrane region" description="Helical" evidence="1">
    <location>
        <begin position="62"/>
        <end position="82"/>
    </location>
</feature>
<gene>
    <name evidence="2" type="ORF">C1I91_19255</name>
</gene>
<organism evidence="2 3">
    <name type="scientific">Clostridium manihotivorum</name>
    <dbReference type="NCBI Taxonomy" id="2320868"/>
    <lineage>
        <taxon>Bacteria</taxon>
        <taxon>Bacillati</taxon>
        <taxon>Bacillota</taxon>
        <taxon>Clostridia</taxon>
        <taxon>Eubacteriales</taxon>
        <taxon>Clostridiaceae</taxon>
        <taxon>Clostridium</taxon>
    </lineage>
</organism>
<keyword evidence="1" id="KW-0812">Transmembrane</keyword>
<sequence length="89" mass="10636">MRSTYIIMFVIILGAIILFLSIWGFCSKQKRIKYTLAGINAWFFLMFFLGMTIWHIYINERIAYYIIPTIVMIFAIKTMGFYPKFKKVD</sequence>
<name>A0A3R5X3I7_9CLOT</name>
<keyword evidence="1" id="KW-1133">Transmembrane helix</keyword>
<keyword evidence="3" id="KW-1185">Reference proteome</keyword>
<keyword evidence="1" id="KW-0472">Membrane</keyword>
<dbReference type="KEGG" id="cmah:C1I91_19255"/>
<proteinExistence type="predicted"/>
<feature type="transmembrane region" description="Helical" evidence="1">
    <location>
        <begin position="37"/>
        <end position="56"/>
    </location>
</feature>
<evidence type="ECO:0000313" key="2">
    <source>
        <dbReference type="EMBL" id="QAA33602.1"/>
    </source>
</evidence>
<dbReference type="EMBL" id="CP025746">
    <property type="protein sequence ID" value="QAA33602.1"/>
    <property type="molecule type" value="Genomic_DNA"/>
</dbReference>
<reference evidence="2 3" key="1">
    <citation type="submission" date="2018-01" db="EMBL/GenBank/DDBJ databases">
        <title>Genome Sequencing and Assembly of Anaerobacter polyendosporus strain CT4.</title>
        <authorList>
            <person name="Tachaapaikoon C."/>
            <person name="Sutheeworapong S."/>
            <person name="Jenjaroenpun P."/>
            <person name="Wongsurawat T."/>
            <person name="Nookeaw I."/>
            <person name="Cheawchanlertfa P."/>
            <person name="Kosugi A."/>
            <person name="Cheevadhanarak S."/>
            <person name="Ratanakhanokchai K."/>
        </authorList>
    </citation>
    <scope>NUCLEOTIDE SEQUENCE [LARGE SCALE GENOMIC DNA]</scope>
    <source>
        <strain evidence="2 3">CT4</strain>
    </source>
</reference>
<feature type="transmembrane region" description="Helical" evidence="1">
    <location>
        <begin position="6"/>
        <end position="25"/>
    </location>
</feature>
<dbReference type="Proteomes" id="UP000286268">
    <property type="component" value="Chromosome"/>
</dbReference>